<comment type="similarity">
    <text evidence="1 3">Belongs to the D-isomer specific 2-hydroxyacid dehydrogenase family.</text>
</comment>
<dbReference type="PANTHER" id="PTHR10996">
    <property type="entry name" value="2-HYDROXYACID DEHYDROGENASE-RELATED"/>
    <property type="match status" value="1"/>
</dbReference>
<protein>
    <recommendedName>
        <fullName evidence="8">Glycerate dehydrogenase</fullName>
    </recommendedName>
</protein>
<proteinExistence type="inferred from homology"/>
<evidence type="ECO:0000259" key="4">
    <source>
        <dbReference type="Pfam" id="PF00389"/>
    </source>
</evidence>
<dbReference type="PROSITE" id="PS00671">
    <property type="entry name" value="D_2_HYDROXYACID_DH_3"/>
    <property type="match status" value="1"/>
</dbReference>
<dbReference type="InterPro" id="IPR006140">
    <property type="entry name" value="D-isomer_DH_NAD-bd"/>
</dbReference>
<dbReference type="GO" id="GO:0008465">
    <property type="term" value="F:hydroxypyruvate reductase (NADH) activity"/>
    <property type="evidence" value="ECO:0007669"/>
    <property type="project" value="TreeGrafter"/>
</dbReference>
<keyword evidence="2 3" id="KW-0560">Oxidoreductase</keyword>
<evidence type="ECO:0000313" key="6">
    <source>
        <dbReference type="EMBL" id="GHP09680.1"/>
    </source>
</evidence>
<gene>
    <name evidence="6" type="ORF">PPROV_000841500</name>
</gene>
<dbReference type="GO" id="GO:0051287">
    <property type="term" value="F:NAD binding"/>
    <property type="evidence" value="ECO:0007669"/>
    <property type="project" value="InterPro"/>
</dbReference>
<dbReference type="SUPFAM" id="SSF52283">
    <property type="entry name" value="Formate/glycerate dehydrogenase catalytic domain-like"/>
    <property type="match status" value="1"/>
</dbReference>
<dbReference type="GO" id="GO:0030267">
    <property type="term" value="F:glyoxylate reductase (NADPH) activity"/>
    <property type="evidence" value="ECO:0007669"/>
    <property type="project" value="TreeGrafter"/>
</dbReference>
<evidence type="ECO:0000259" key="5">
    <source>
        <dbReference type="Pfam" id="PF02826"/>
    </source>
</evidence>
<evidence type="ECO:0000256" key="2">
    <source>
        <dbReference type="ARBA" id="ARBA00023002"/>
    </source>
</evidence>
<reference evidence="6" key="1">
    <citation type="submission" date="2020-10" db="EMBL/GenBank/DDBJ databases">
        <title>Unveiling of a novel bifunctional photoreceptor, Dualchrome1, isolated from a cosmopolitan green alga.</title>
        <authorList>
            <person name="Suzuki S."/>
            <person name="Kawachi M."/>
        </authorList>
    </citation>
    <scope>NUCLEOTIDE SEQUENCE</scope>
    <source>
        <strain evidence="6">NIES 2893</strain>
    </source>
</reference>
<dbReference type="InterPro" id="IPR006139">
    <property type="entry name" value="D-isomer_2_OHA_DH_cat_dom"/>
</dbReference>
<comment type="caution">
    <text evidence="6">The sequence shown here is derived from an EMBL/GenBank/DDBJ whole genome shotgun (WGS) entry which is preliminary data.</text>
</comment>
<dbReference type="InterPro" id="IPR029753">
    <property type="entry name" value="D-isomer_DH_CS"/>
</dbReference>
<organism evidence="6 7">
    <name type="scientific">Pycnococcus provasolii</name>
    <dbReference type="NCBI Taxonomy" id="41880"/>
    <lineage>
        <taxon>Eukaryota</taxon>
        <taxon>Viridiplantae</taxon>
        <taxon>Chlorophyta</taxon>
        <taxon>Pseudoscourfieldiophyceae</taxon>
        <taxon>Pseudoscourfieldiales</taxon>
        <taxon>Pycnococcaceae</taxon>
        <taxon>Pycnococcus</taxon>
    </lineage>
</organism>
<dbReference type="InterPro" id="IPR050223">
    <property type="entry name" value="D-isomer_2-hydroxyacid_DH"/>
</dbReference>
<evidence type="ECO:0000256" key="1">
    <source>
        <dbReference type="ARBA" id="ARBA00005854"/>
    </source>
</evidence>
<keyword evidence="7" id="KW-1185">Reference proteome</keyword>
<accession>A0A830HVA5</accession>
<dbReference type="CDD" id="cd05301">
    <property type="entry name" value="GDH"/>
    <property type="match status" value="1"/>
</dbReference>
<dbReference type="Proteomes" id="UP000660262">
    <property type="component" value="Unassembled WGS sequence"/>
</dbReference>
<dbReference type="GO" id="GO:0005829">
    <property type="term" value="C:cytosol"/>
    <property type="evidence" value="ECO:0007669"/>
    <property type="project" value="TreeGrafter"/>
</dbReference>
<dbReference type="OrthoDB" id="9991913at2759"/>
<feature type="domain" description="D-isomer specific 2-hydroxyacid dehydrogenase catalytic" evidence="4">
    <location>
        <begin position="10"/>
        <end position="319"/>
    </location>
</feature>
<evidence type="ECO:0000256" key="3">
    <source>
        <dbReference type="RuleBase" id="RU003719"/>
    </source>
</evidence>
<sequence>MQLLVAADCRVEVCTSPDVILSNEQIVSLIGHKCDGVLGQLTENWNHELFEALKQAGGKGMSNYAVGYNNVHVPSATERGIPVGNTPGVLTETTAELAAALTLAAARRVVEADVFMRAGKYEGWLPTLFVGHLLQRKTVGIVGAGRIGQAYAKMLVEGHKMDLVYYDPFPQPAFEKYLDGYGKFLESQGDEPIKWRRAESVEELLPQCDVVSLHCLLDDNTRHLMNEARLNMMKDTAVLVNAARGPVIDEVALVKHLKDNPTFMCGLDVFEDEPLMKPGLADCPNAVIVPHIASASLYTRGGMATLAAQNVAALVNGYPVWNKQDITPFLDMPIAEVPKAAPSIVNAKELGIE</sequence>
<dbReference type="InterPro" id="IPR036291">
    <property type="entry name" value="NAD(P)-bd_dom_sf"/>
</dbReference>
<dbReference type="Pfam" id="PF02826">
    <property type="entry name" value="2-Hacid_dh_C"/>
    <property type="match status" value="1"/>
</dbReference>
<evidence type="ECO:0008006" key="8">
    <source>
        <dbReference type="Google" id="ProtNLM"/>
    </source>
</evidence>
<dbReference type="PROSITE" id="PS00065">
    <property type="entry name" value="D_2_HYDROXYACID_DH_1"/>
    <property type="match status" value="1"/>
</dbReference>
<evidence type="ECO:0000313" key="7">
    <source>
        <dbReference type="Proteomes" id="UP000660262"/>
    </source>
</evidence>
<dbReference type="Gene3D" id="3.40.50.720">
    <property type="entry name" value="NAD(P)-binding Rossmann-like Domain"/>
    <property type="match status" value="2"/>
</dbReference>
<dbReference type="AlphaFoldDB" id="A0A830HVA5"/>
<dbReference type="InterPro" id="IPR029752">
    <property type="entry name" value="D-isomer_DH_CS1"/>
</dbReference>
<dbReference type="SUPFAM" id="SSF51735">
    <property type="entry name" value="NAD(P)-binding Rossmann-fold domains"/>
    <property type="match status" value="1"/>
</dbReference>
<feature type="domain" description="D-isomer specific 2-hydroxyacid dehydrogenase NAD-binding" evidence="5">
    <location>
        <begin position="100"/>
        <end position="293"/>
    </location>
</feature>
<dbReference type="EMBL" id="BNJQ01000026">
    <property type="protein sequence ID" value="GHP09680.1"/>
    <property type="molecule type" value="Genomic_DNA"/>
</dbReference>
<dbReference type="PANTHER" id="PTHR10996:SF257">
    <property type="entry name" value="GLYOXYLATE REDUCTASE 1"/>
    <property type="match status" value="1"/>
</dbReference>
<name>A0A830HVA5_9CHLO</name>
<dbReference type="Pfam" id="PF00389">
    <property type="entry name" value="2-Hacid_dh"/>
    <property type="match status" value="1"/>
</dbReference>